<dbReference type="PANTHER" id="PTHR13935">
    <property type="entry name" value="ACHAETE-SCUTE TRANSCRIPTION FACTOR-RELATED"/>
    <property type="match status" value="1"/>
</dbReference>
<accession>A0AB40CY07</accession>
<keyword evidence="4" id="KW-0175">Coiled coil</keyword>
<feature type="domain" description="BHLH" evidence="5">
    <location>
        <begin position="7"/>
        <end position="62"/>
    </location>
</feature>
<evidence type="ECO:0000256" key="2">
    <source>
        <dbReference type="ARBA" id="ARBA00023015"/>
    </source>
</evidence>
<feature type="coiled-coil region" evidence="4">
    <location>
        <begin position="52"/>
        <end position="79"/>
    </location>
</feature>
<organism evidence="6 7">
    <name type="scientific">Dioscorea cayennensis subsp. rotundata</name>
    <name type="common">White Guinea yam</name>
    <name type="synonym">Dioscorea rotundata</name>
    <dbReference type="NCBI Taxonomy" id="55577"/>
    <lineage>
        <taxon>Eukaryota</taxon>
        <taxon>Viridiplantae</taxon>
        <taxon>Streptophyta</taxon>
        <taxon>Embryophyta</taxon>
        <taxon>Tracheophyta</taxon>
        <taxon>Spermatophyta</taxon>
        <taxon>Magnoliopsida</taxon>
        <taxon>Liliopsida</taxon>
        <taxon>Dioscoreales</taxon>
        <taxon>Dioscoreaceae</taxon>
        <taxon>Dioscorea</taxon>
    </lineage>
</organism>
<evidence type="ECO:0000259" key="5">
    <source>
        <dbReference type="PROSITE" id="PS50888"/>
    </source>
</evidence>
<gene>
    <name evidence="7" type="primary">LOC120280828</name>
</gene>
<dbReference type="InterPro" id="IPR036638">
    <property type="entry name" value="HLH_DNA-bd_sf"/>
</dbReference>
<evidence type="ECO:0000256" key="4">
    <source>
        <dbReference type="SAM" id="Coils"/>
    </source>
</evidence>
<dbReference type="Proteomes" id="UP001515500">
    <property type="component" value="Chromosome 17"/>
</dbReference>
<dbReference type="InterPro" id="IPR011598">
    <property type="entry name" value="bHLH_dom"/>
</dbReference>
<evidence type="ECO:0000256" key="1">
    <source>
        <dbReference type="ARBA" id="ARBA00005510"/>
    </source>
</evidence>
<evidence type="ECO:0000313" key="6">
    <source>
        <dbReference type="Proteomes" id="UP001515500"/>
    </source>
</evidence>
<dbReference type="PROSITE" id="PS50888">
    <property type="entry name" value="BHLH"/>
    <property type="match status" value="1"/>
</dbReference>
<proteinExistence type="inferred from homology"/>
<dbReference type="InterPro" id="IPR015660">
    <property type="entry name" value="MASH1/Ascl1a-like"/>
</dbReference>
<protein>
    <submittedName>
        <fullName evidence="7">Transcription factor bHLH162-like</fullName>
    </submittedName>
</protein>
<keyword evidence="2" id="KW-0805">Transcription regulation</keyword>
<evidence type="ECO:0000256" key="3">
    <source>
        <dbReference type="ARBA" id="ARBA00023163"/>
    </source>
</evidence>
<reference evidence="7" key="1">
    <citation type="submission" date="2025-08" db="UniProtKB">
        <authorList>
            <consortium name="RefSeq"/>
        </authorList>
    </citation>
    <scope>IDENTIFICATION</scope>
</reference>
<dbReference type="GO" id="GO:0000977">
    <property type="term" value="F:RNA polymerase II transcription regulatory region sequence-specific DNA binding"/>
    <property type="evidence" value="ECO:0007669"/>
    <property type="project" value="TreeGrafter"/>
</dbReference>
<dbReference type="AlphaFoldDB" id="A0AB40CY07"/>
<dbReference type="GO" id="GO:0046983">
    <property type="term" value="F:protein dimerization activity"/>
    <property type="evidence" value="ECO:0007669"/>
    <property type="project" value="InterPro"/>
</dbReference>
<dbReference type="Pfam" id="PF00010">
    <property type="entry name" value="HLH"/>
    <property type="match status" value="1"/>
</dbReference>
<dbReference type="GO" id="GO:0000981">
    <property type="term" value="F:DNA-binding transcription factor activity, RNA polymerase II-specific"/>
    <property type="evidence" value="ECO:0007669"/>
    <property type="project" value="TreeGrafter"/>
</dbReference>
<keyword evidence="6" id="KW-1185">Reference proteome</keyword>
<comment type="similarity">
    <text evidence="1">Belongs to the bHLH protein family.</text>
</comment>
<dbReference type="PANTHER" id="PTHR13935:SF46">
    <property type="entry name" value="TRANSCRIPTION FACTOR BHLH167-RELATED"/>
    <property type="match status" value="1"/>
</dbReference>
<dbReference type="GeneID" id="120280828"/>
<dbReference type="Gene3D" id="4.10.280.10">
    <property type="entry name" value="Helix-loop-helix DNA-binding domain"/>
    <property type="match status" value="1"/>
</dbReference>
<sequence length="171" mass="19777">MKSATEVPKMERKTVEKNRRLHMKRLCSQLSSFIPKDEFSNSKEVLTQPDHLEQAAKYIKELKERIEKLKEKRRGMMMNIEGMDIGCNLPVIEVRHLDSTLEVLLISGIHSKSFMFYEVISLLEEEGAEVLNANYSVVGDKIFHTIHSQAVSSRIGFDTTRVSERLRQLVR</sequence>
<keyword evidence="3" id="KW-0804">Transcription</keyword>
<evidence type="ECO:0000313" key="7">
    <source>
        <dbReference type="RefSeq" id="XP_039143716.1"/>
    </source>
</evidence>
<name>A0AB40CY07_DIOCR</name>
<dbReference type="GO" id="GO:0090575">
    <property type="term" value="C:RNA polymerase II transcription regulator complex"/>
    <property type="evidence" value="ECO:0007669"/>
    <property type="project" value="TreeGrafter"/>
</dbReference>
<dbReference type="SUPFAM" id="SSF47459">
    <property type="entry name" value="HLH, helix-loop-helix DNA-binding domain"/>
    <property type="match status" value="1"/>
</dbReference>
<dbReference type="RefSeq" id="XP_039143716.1">
    <property type="nucleotide sequence ID" value="XM_039287782.1"/>
</dbReference>